<accession>A0A7C1VWK7</accession>
<dbReference type="InterPro" id="IPR006674">
    <property type="entry name" value="HD_domain"/>
</dbReference>
<protein>
    <submittedName>
        <fullName evidence="2">HDIG domain-containing protein</fullName>
    </submittedName>
</protein>
<dbReference type="CDD" id="cd00077">
    <property type="entry name" value="HDc"/>
    <property type="match status" value="1"/>
</dbReference>
<gene>
    <name evidence="2" type="ORF">ENI35_02470</name>
</gene>
<evidence type="ECO:0000259" key="1">
    <source>
        <dbReference type="PROSITE" id="PS51831"/>
    </source>
</evidence>
<dbReference type="EMBL" id="DRIH01000078">
    <property type="protein sequence ID" value="HEC67666.1"/>
    <property type="molecule type" value="Genomic_DNA"/>
</dbReference>
<dbReference type="NCBIfam" id="TIGR00277">
    <property type="entry name" value="HDIG"/>
    <property type="match status" value="1"/>
</dbReference>
<proteinExistence type="predicted"/>
<feature type="domain" description="HD" evidence="1">
    <location>
        <begin position="38"/>
        <end position="150"/>
    </location>
</feature>
<dbReference type="Pfam" id="PF01966">
    <property type="entry name" value="HD"/>
    <property type="match status" value="1"/>
</dbReference>
<dbReference type="InterPro" id="IPR006675">
    <property type="entry name" value="HDIG_dom"/>
</dbReference>
<dbReference type="SMART" id="SM00471">
    <property type="entry name" value="HDc"/>
    <property type="match status" value="1"/>
</dbReference>
<reference evidence="2" key="1">
    <citation type="journal article" date="2020" name="mSystems">
        <title>Genome- and Community-Level Interaction Insights into Carbon Utilization and Element Cycling Functions of Hydrothermarchaeota in Hydrothermal Sediment.</title>
        <authorList>
            <person name="Zhou Z."/>
            <person name="Liu Y."/>
            <person name="Xu W."/>
            <person name="Pan J."/>
            <person name="Luo Z.H."/>
            <person name="Li M."/>
        </authorList>
    </citation>
    <scope>NUCLEOTIDE SEQUENCE [LARGE SCALE GENOMIC DNA]</scope>
    <source>
        <strain evidence="2">HyVt-389</strain>
    </source>
</reference>
<dbReference type="InterPro" id="IPR003607">
    <property type="entry name" value="HD/PDEase_dom"/>
</dbReference>
<dbReference type="PROSITE" id="PS51831">
    <property type="entry name" value="HD"/>
    <property type="match status" value="1"/>
</dbReference>
<name>A0A7C1VWK7_DESA2</name>
<dbReference type="Gene3D" id="1.10.3210.10">
    <property type="entry name" value="Hypothetical protein af1432"/>
    <property type="match status" value="1"/>
</dbReference>
<dbReference type="SUPFAM" id="SSF109604">
    <property type="entry name" value="HD-domain/PDEase-like"/>
    <property type="match status" value="1"/>
</dbReference>
<sequence length="192" mass="22526">MERNIGRAETGIETKQITIPSPKECLYLLKKYEVYPHIIIHSKQVARIAMFLAKELKKQKMALNLDLVEAGALLHDIAKTYSIEHPGVQHTIKGAEWLERLGYYEVADIVRSHVDLPEELSIDEKTVVNYADKRVKHDIIVSVEERFEDLFKRYGQTEEKYRYLKQLYKRSKRLESLIFSYLPFGPEFINNL</sequence>
<dbReference type="Proteomes" id="UP000885738">
    <property type="component" value="Unassembled WGS sequence"/>
</dbReference>
<comment type="caution">
    <text evidence="2">The sequence shown here is derived from an EMBL/GenBank/DDBJ whole genome shotgun (WGS) entry which is preliminary data.</text>
</comment>
<dbReference type="AlphaFoldDB" id="A0A7C1VWK7"/>
<evidence type="ECO:0000313" key="2">
    <source>
        <dbReference type="EMBL" id="HEC67666.1"/>
    </source>
</evidence>
<organism evidence="2">
    <name type="scientific">Desulfofervidus auxilii</name>
    <dbReference type="NCBI Taxonomy" id="1621989"/>
    <lineage>
        <taxon>Bacteria</taxon>
        <taxon>Pseudomonadati</taxon>
        <taxon>Thermodesulfobacteriota</taxon>
        <taxon>Candidatus Desulfofervidia</taxon>
        <taxon>Candidatus Desulfofervidales</taxon>
        <taxon>Candidatus Desulfofervidaceae</taxon>
        <taxon>Candidatus Desulfofervidus</taxon>
    </lineage>
</organism>